<reference evidence="2 3" key="1">
    <citation type="journal article" date="2011" name="J. Bacteriol.">
        <title>Genome sequence of Chthoniobacter flavus Ellin428, an aerobic heterotrophic soil bacterium.</title>
        <authorList>
            <person name="Kant R."/>
            <person name="van Passel M.W."/>
            <person name="Palva A."/>
            <person name="Lucas S."/>
            <person name="Lapidus A."/>
            <person name="Glavina Del Rio T."/>
            <person name="Dalin E."/>
            <person name="Tice H."/>
            <person name="Bruce D."/>
            <person name="Goodwin L."/>
            <person name="Pitluck S."/>
            <person name="Larimer F.W."/>
            <person name="Land M.L."/>
            <person name="Hauser L."/>
            <person name="Sangwan P."/>
            <person name="de Vos W.M."/>
            <person name="Janssen P.H."/>
            <person name="Smidt H."/>
        </authorList>
    </citation>
    <scope>NUCLEOTIDE SEQUENCE [LARGE SCALE GENOMIC DNA]</scope>
    <source>
        <strain evidence="2 3">Ellin428</strain>
    </source>
</reference>
<sequence>MKETTPDDYKNLIDLLAVFSEGRQRLAALENEAQSEFTEIVDTHRSEYTELQKKIGEAETAIEVIARRHPEWFTKARHVKTLYGTVKVKRTSKLDVANEEASILRLEHAGQGDKFVRTAKALNLEALESLSDAELKSYGIVRINDESVTVAEAKIDFGKAVKAAEKKEAA</sequence>
<proteinExistence type="predicted"/>
<name>B4DA90_9BACT</name>
<dbReference type="STRING" id="497964.CfE428DRAFT_5830"/>
<dbReference type="AlphaFoldDB" id="B4DA90"/>
<dbReference type="GO" id="GO:0003690">
    <property type="term" value="F:double-stranded DNA binding"/>
    <property type="evidence" value="ECO:0007669"/>
    <property type="project" value="InterPro"/>
</dbReference>
<evidence type="ECO:0000256" key="1">
    <source>
        <dbReference type="SAM" id="Coils"/>
    </source>
</evidence>
<dbReference type="RefSeq" id="WP_006983151.1">
    <property type="nucleotide sequence ID" value="NZ_ABVL01000029.1"/>
</dbReference>
<dbReference type="InterPro" id="IPR009951">
    <property type="entry name" value="Host-nuc_inhib_Gam"/>
</dbReference>
<organism evidence="2 3">
    <name type="scientific">Chthoniobacter flavus Ellin428</name>
    <dbReference type="NCBI Taxonomy" id="497964"/>
    <lineage>
        <taxon>Bacteria</taxon>
        <taxon>Pseudomonadati</taxon>
        <taxon>Verrucomicrobiota</taxon>
        <taxon>Spartobacteria</taxon>
        <taxon>Chthoniobacterales</taxon>
        <taxon>Chthoniobacteraceae</taxon>
        <taxon>Chthoniobacter</taxon>
    </lineage>
</organism>
<dbReference type="EMBL" id="ABVL01000029">
    <property type="protein sequence ID" value="EDY16717.1"/>
    <property type="molecule type" value="Genomic_DNA"/>
</dbReference>
<keyword evidence="3" id="KW-1185">Reference proteome</keyword>
<dbReference type="GO" id="GO:0042262">
    <property type="term" value="P:DNA protection"/>
    <property type="evidence" value="ECO:0007669"/>
    <property type="project" value="InterPro"/>
</dbReference>
<keyword evidence="1" id="KW-0175">Coiled coil</keyword>
<dbReference type="Proteomes" id="UP000005824">
    <property type="component" value="Unassembled WGS sequence"/>
</dbReference>
<feature type="coiled-coil region" evidence="1">
    <location>
        <begin position="41"/>
        <end position="68"/>
    </location>
</feature>
<comment type="caution">
    <text evidence="2">The sequence shown here is derived from an EMBL/GenBank/DDBJ whole genome shotgun (WGS) entry which is preliminary data.</text>
</comment>
<gene>
    <name evidence="2" type="ORF">CfE428DRAFT_5830</name>
</gene>
<protein>
    <recommendedName>
        <fullName evidence="4">Mu Gam family protein</fullName>
    </recommendedName>
</protein>
<evidence type="ECO:0000313" key="3">
    <source>
        <dbReference type="Proteomes" id="UP000005824"/>
    </source>
</evidence>
<dbReference type="InParanoid" id="B4DA90"/>
<dbReference type="SUPFAM" id="SSF161266">
    <property type="entry name" value="Gam-like"/>
    <property type="match status" value="1"/>
</dbReference>
<accession>B4DA90</accession>
<evidence type="ECO:0008006" key="4">
    <source>
        <dbReference type="Google" id="ProtNLM"/>
    </source>
</evidence>
<dbReference type="Pfam" id="PF07352">
    <property type="entry name" value="Phage_Mu_Gam"/>
    <property type="match status" value="1"/>
</dbReference>
<evidence type="ECO:0000313" key="2">
    <source>
        <dbReference type="EMBL" id="EDY16717.1"/>
    </source>
</evidence>